<keyword evidence="3" id="KW-0472">Membrane</keyword>
<accession>A0ABS5SX75</accession>
<name>A0ABS5SX75_9GAMM</name>
<gene>
    <name evidence="5" type="ORF">HH682_09615</name>
</gene>
<dbReference type="PANTHER" id="PTHR34501:SF2">
    <property type="entry name" value="OUTER MEMBRANE PORIN F-RELATED"/>
    <property type="match status" value="1"/>
</dbReference>
<evidence type="ECO:0000313" key="5">
    <source>
        <dbReference type="EMBL" id="MBT0724689.1"/>
    </source>
</evidence>
<evidence type="ECO:0000313" key="6">
    <source>
        <dbReference type="Proteomes" id="UP000790096"/>
    </source>
</evidence>
<organism evidence="5 6">
    <name type="scientific">Rosenbergiella gaditana</name>
    <dbReference type="NCBI Taxonomy" id="2726987"/>
    <lineage>
        <taxon>Bacteria</taxon>
        <taxon>Pseudomonadati</taxon>
        <taxon>Pseudomonadota</taxon>
        <taxon>Gammaproteobacteria</taxon>
        <taxon>Enterobacterales</taxon>
        <taxon>Erwiniaceae</taxon>
        <taxon>Rosenbergiella</taxon>
    </lineage>
</organism>
<dbReference type="InterPro" id="IPR023614">
    <property type="entry name" value="Porin_dom_sf"/>
</dbReference>
<dbReference type="CDD" id="cd00342">
    <property type="entry name" value="gram_neg_porins"/>
    <property type="match status" value="1"/>
</dbReference>
<evidence type="ECO:0000256" key="2">
    <source>
        <dbReference type="ARBA" id="ARBA00022729"/>
    </source>
</evidence>
<dbReference type="Proteomes" id="UP000790096">
    <property type="component" value="Unassembled WGS sequence"/>
</dbReference>
<dbReference type="PANTHER" id="PTHR34501">
    <property type="entry name" value="PROTEIN YDDL-RELATED"/>
    <property type="match status" value="1"/>
</dbReference>
<keyword evidence="2" id="KW-0732">Signal</keyword>
<evidence type="ECO:0000256" key="1">
    <source>
        <dbReference type="ARBA" id="ARBA00004571"/>
    </source>
</evidence>
<dbReference type="InterPro" id="IPR050298">
    <property type="entry name" value="Gram-neg_bact_OMP"/>
</dbReference>
<feature type="domain" description="Porin" evidence="4">
    <location>
        <begin position="25"/>
        <end position="369"/>
    </location>
</feature>
<comment type="subcellular location">
    <subcellularLocation>
        <location evidence="1">Cell outer membrane</location>
        <topology evidence="1">Multi-pass membrane protein</topology>
    </subcellularLocation>
</comment>
<dbReference type="Pfam" id="PF13609">
    <property type="entry name" value="Porin_4"/>
    <property type="match status" value="1"/>
</dbReference>
<dbReference type="EMBL" id="JABBFR010000011">
    <property type="protein sequence ID" value="MBT0724689.1"/>
    <property type="molecule type" value="Genomic_DNA"/>
</dbReference>
<comment type="caution">
    <text evidence="5">The sequence shown here is derived from an EMBL/GenBank/DDBJ whole genome shotgun (WGS) entry which is preliminary data.</text>
</comment>
<dbReference type="InterPro" id="IPR033900">
    <property type="entry name" value="Gram_neg_porin_domain"/>
</dbReference>
<dbReference type="Gene3D" id="2.40.160.10">
    <property type="entry name" value="Porin"/>
    <property type="match status" value="1"/>
</dbReference>
<dbReference type="SUPFAM" id="SSF56935">
    <property type="entry name" value="Porins"/>
    <property type="match status" value="1"/>
</dbReference>
<reference evidence="5 6" key="1">
    <citation type="submission" date="2020-04" db="EMBL/GenBank/DDBJ databases">
        <title>Genome sequencing of Rosenbergiella species.</title>
        <authorList>
            <person name="Alvarez-Perez S."/>
            <person name="Lievens B."/>
        </authorList>
    </citation>
    <scope>NUCLEOTIDE SEQUENCE [LARGE SCALE GENOMIC DNA]</scope>
    <source>
        <strain evidence="5 6">S61</strain>
    </source>
</reference>
<protein>
    <submittedName>
        <fullName evidence="5">Porin</fullName>
    </submittedName>
</protein>
<evidence type="ECO:0000259" key="4">
    <source>
        <dbReference type="Pfam" id="PF13609"/>
    </source>
</evidence>
<proteinExistence type="predicted"/>
<keyword evidence="6" id="KW-1185">Reference proteome</keyword>
<sequence length="391" mass="43368">MNIVSLWRQEVVNKHNIIAFGGSLIALAIAAPSHAEITILDKNPQSNSLLAPLSLQVGGSIRPEWVFTNGPDANKSNKRGHDGGSRVRFRADYKLTDHTSVIGYYEWGFNVPHFLGMKGNYEPGSLRDRQRQLYAGFKDDRYGTLTYGHQYGIYYSVVGIKSDVWDNDGHAGATGIGFNGDYDGANKPKNSILYKNTFGPVTVSANYLLPEDQKDDGSGTGRSYRRNHGAGFGFDYAIMPTLSWAAAYSSTEANVKNSTTQKGYNQQVSGTALTWQPGNWYLTSTASYYKDFVPSTRNHTVSHYFAGSGYGLEEFVGYTFNIDKPFLKSIQPYVAVDSLRLKGDENYHANHVYLGAGTEFGHGLSVYLERTIATTTDNEPDSTWITVFYNF</sequence>
<evidence type="ECO:0000256" key="3">
    <source>
        <dbReference type="ARBA" id="ARBA00023136"/>
    </source>
</evidence>